<dbReference type="Gramene" id="TuG1812G0700001005.01.T01">
    <property type="protein sequence ID" value="TuG1812G0700001005.01.T01.cds369449"/>
    <property type="gene ID" value="TuG1812G0700001005.01"/>
</dbReference>
<accession>A0A8R7QZE0</accession>
<proteinExistence type="predicted"/>
<keyword evidence="2" id="KW-1185">Reference proteome</keyword>
<protein>
    <submittedName>
        <fullName evidence="1">Uncharacterized protein</fullName>
    </submittedName>
</protein>
<dbReference type="AlphaFoldDB" id="A0A8R7QZE0"/>
<sequence length="76" mass="9168">LFLLSCICRRRSRRRLLDPDPETQLDQVENWWKSLTVISSRVPDEQVQRTEENRKRETVVCDASTSRPFRFYPFIP</sequence>
<reference evidence="2" key="1">
    <citation type="journal article" date="2013" name="Nature">
        <title>Draft genome of the wheat A-genome progenitor Triticum urartu.</title>
        <authorList>
            <person name="Ling H.Q."/>
            <person name="Zhao S."/>
            <person name="Liu D."/>
            <person name="Wang J."/>
            <person name="Sun H."/>
            <person name="Zhang C."/>
            <person name="Fan H."/>
            <person name="Li D."/>
            <person name="Dong L."/>
            <person name="Tao Y."/>
            <person name="Gao C."/>
            <person name="Wu H."/>
            <person name="Li Y."/>
            <person name="Cui Y."/>
            <person name="Guo X."/>
            <person name="Zheng S."/>
            <person name="Wang B."/>
            <person name="Yu K."/>
            <person name="Liang Q."/>
            <person name="Yang W."/>
            <person name="Lou X."/>
            <person name="Chen J."/>
            <person name="Feng M."/>
            <person name="Jian J."/>
            <person name="Zhang X."/>
            <person name="Luo G."/>
            <person name="Jiang Y."/>
            <person name="Liu J."/>
            <person name="Wang Z."/>
            <person name="Sha Y."/>
            <person name="Zhang B."/>
            <person name="Wu H."/>
            <person name="Tang D."/>
            <person name="Shen Q."/>
            <person name="Xue P."/>
            <person name="Zou S."/>
            <person name="Wang X."/>
            <person name="Liu X."/>
            <person name="Wang F."/>
            <person name="Yang Y."/>
            <person name="An X."/>
            <person name="Dong Z."/>
            <person name="Zhang K."/>
            <person name="Zhang X."/>
            <person name="Luo M.C."/>
            <person name="Dvorak J."/>
            <person name="Tong Y."/>
            <person name="Wang J."/>
            <person name="Yang H."/>
            <person name="Li Z."/>
            <person name="Wang D."/>
            <person name="Zhang A."/>
            <person name="Wang J."/>
        </authorList>
    </citation>
    <scope>NUCLEOTIDE SEQUENCE</scope>
    <source>
        <strain evidence="2">cv. G1812</strain>
    </source>
</reference>
<organism evidence="1 2">
    <name type="scientific">Triticum urartu</name>
    <name type="common">Red wild einkorn</name>
    <name type="synonym">Crithodium urartu</name>
    <dbReference type="NCBI Taxonomy" id="4572"/>
    <lineage>
        <taxon>Eukaryota</taxon>
        <taxon>Viridiplantae</taxon>
        <taxon>Streptophyta</taxon>
        <taxon>Embryophyta</taxon>
        <taxon>Tracheophyta</taxon>
        <taxon>Spermatophyta</taxon>
        <taxon>Magnoliopsida</taxon>
        <taxon>Liliopsida</taxon>
        <taxon>Poales</taxon>
        <taxon>Poaceae</taxon>
        <taxon>BOP clade</taxon>
        <taxon>Pooideae</taxon>
        <taxon>Triticodae</taxon>
        <taxon>Triticeae</taxon>
        <taxon>Triticinae</taxon>
        <taxon>Triticum</taxon>
    </lineage>
</organism>
<evidence type="ECO:0000313" key="2">
    <source>
        <dbReference type="Proteomes" id="UP000015106"/>
    </source>
</evidence>
<evidence type="ECO:0000313" key="1">
    <source>
        <dbReference type="EnsemblPlants" id="TuG1812G0700001005.01.T01.cds369449"/>
    </source>
</evidence>
<reference evidence="1" key="3">
    <citation type="submission" date="2022-06" db="UniProtKB">
        <authorList>
            <consortium name="EnsemblPlants"/>
        </authorList>
    </citation>
    <scope>IDENTIFICATION</scope>
</reference>
<name>A0A8R7QZE0_TRIUA</name>
<reference evidence="1" key="2">
    <citation type="submission" date="2018-03" db="EMBL/GenBank/DDBJ databases">
        <title>The Triticum urartu genome reveals the dynamic nature of wheat genome evolution.</title>
        <authorList>
            <person name="Ling H."/>
            <person name="Ma B."/>
            <person name="Shi X."/>
            <person name="Liu H."/>
            <person name="Dong L."/>
            <person name="Sun H."/>
            <person name="Cao Y."/>
            <person name="Gao Q."/>
            <person name="Zheng S."/>
            <person name="Li Y."/>
            <person name="Yu Y."/>
            <person name="Du H."/>
            <person name="Qi M."/>
            <person name="Li Y."/>
            <person name="Yu H."/>
            <person name="Cui Y."/>
            <person name="Wang N."/>
            <person name="Chen C."/>
            <person name="Wu H."/>
            <person name="Zhao Y."/>
            <person name="Zhang J."/>
            <person name="Li Y."/>
            <person name="Zhou W."/>
            <person name="Zhang B."/>
            <person name="Hu W."/>
            <person name="Eijk M."/>
            <person name="Tang J."/>
            <person name="Witsenboer H."/>
            <person name="Zhao S."/>
            <person name="Li Z."/>
            <person name="Zhang A."/>
            <person name="Wang D."/>
            <person name="Liang C."/>
        </authorList>
    </citation>
    <scope>NUCLEOTIDE SEQUENCE [LARGE SCALE GENOMIC DNA]</scope>
    <source>
        <strain evidence="1">cv. G1812</strain>
    </source>
</reference>
<dbReference type="EnsemblPlants" id="TuG1812G0700001005.01.T01">
    <property type="protein sequence ID" value="TuG1812G0700001005.01.T01.cds369449"/>
    <property type="gene ID" value="TuG1812G0700001005.01"/>
</dbReference>
<dbReference type="Proteomes" id="UP000015106">
    <property type="component" value="Chromosome 7"/>
</dbReference>